<name>A0ABW6RXL2_9NOCA</name>
<organism evidence="3 4">
    <name type="scientific">Nocardia jiangxiensis</name>
    <dbReference type="NCBI Taxonomy" id="282685"/>
    <lineage>
        <taxon>Bacteria</taxon>
        <taxon>Bacillati</taxon>
        <taxon>Actinomycetota</taxon>
        <taxon>Actinomycetes</taxon>
        <taxon>Mycobacteriales</taxon>
        <taxon>Nocardiaceae</taxon>
        <taxon>Nocardia</taxon>
    </lineage>
</organism>
<comment type="caution">
    <text evidence="3">The sequence shown here is derived from an EMBL/GenBank/DDBJ whole genome shotgun (WGS) entry which is preliminary data.</text>
</comment>
<evidence type="ECO:0000313" key="4">
    <source>
        <dbReference type="Proteomes" id="UP001601992"/>
    </source>
</evidence>
<proteinExistence type="predicted"/>
<evidence type="ECO:0000256" key="2">
    <source>
        <dbReference type="SAM" id="Phobius"/>
    </source>
</evidence>
<accession>A0ABW6RXL2</accession>
<feature type="compositionally biased region" description="Pro residues" evidence="1">
    <location>
        <begin position="22"/>
        <end position="31"/>
    </location>
</feature>
<protein>
    <submittedName>
        <fullName evidence="3">Uncharacterized protein</fullName>
    </submittedName>
</protein>
<feature type="compositionally biased region" description="Basic and acidic residues" evidence="1">
    <location>
        <begin position="1"/>
        <end position="12"/>
    </location>
</feature>
<evidence type="ECO:0000256" key="1">
    <source>
        <dbReference type="SAM" id="MobiDB-lite"/>
    </source>
</evidence>
<dbReference type="Proteomes" id="UP001601992">
    <property type="component" value="Unassembled WGS sequence"/>
</dbReference>
<evidence type="ECO:0000313" key="3">
    <source>
        <dbReference type="EMBL" id="MFF3568773.1"/>
    </source>
</evidence>
<keyword evidence="2" id="KW-0812">Transmembrane</keyword>
<feature type="region of interest" description="Disordered" evidence="1">
    <location>
        <begin position="1"/>
        <end position="62"/>
    </location>
</feature>
<dbReference type="EMBL" id="JBIAQY010000004">
    <property type="protein sequence ID" value="MFF3568773.1"/>
    <property type="molecule type" value="Genomic_DNA"/>
</dbReference>
<feature type="transmembrane region" description="Helical" evidence="2">
    <location>
        <begin position="79"/>
        <end position="100"/>
    </location>
</feature>
<keyword evidence="2" id="KW-1133">Transmembrane helix</keyword>
<dbReference type="RefSeq" id="WP_387403687.1">
    <property type="nucleotide sequence ID" value="NZ_JBIAQY010000004.1"/>
</dbReference>
<gene>
    <name evidence="3" type="ORF">ACFYXQ_13465</name>
</gene>
<keyword evidence="4" id="KW-1185">Reference proteome</keyword>
<keyword evidence="2" id="KW-0472">Membrane</keyword>
<reference evidence="3 4" key="1">
    <citation type="submission" date="2024-10" db="EMBL/GenBank/DDBJ databases">
        <title>The Natural Products Discovery Center: Release of the First 8490 Sequenced Strains for Exploring Actinobacteria Biosynthetic Diversity.</title>
        <authorList>
            <person name="Kalkreuter E."/>
            <person name="Kautsar S.A."/>
            <person name="Yang D."/>
            <person name="Bader C.D."/>
            <person name="Teijaro C.N."/>
            <person name="Fluegel L."/>
            <person name="Davis C.M."/>
            <person name="Simpson J.R."/>
            <person name="Lauterbach L."/>
            <person name="Steele A.D."/>
            <person name="Gui C."/>
            <person name="Meng S."/>
            <person name="Li G."/>
            <person name="Viehrig K."/>
            <person name="Ye F."/>
            <person name="Su P."/>
            <person name="Kiefer A.F."/>
            <person name="Nichols A."/>
            <person name="Cepeda A.J."/>
            <person name="Yan W."/>
            <person name="Fan B."/>
            <person name="Jiang Y."/>
            <person name="Adhikari A."/>
            <person name="Zheng C.-J."/>
            <person name="Schuster L."/>
            <person name="Cowan T.M."/>
            <person name="Smanski M.J."/>
            <person name="Chevrette M.G."/>
            <person name="De Carvalho L.P.S."/>
            <person name="Shen B."/>
        </authorList>
    </citation>
    <scope>NUCLEOTIDE SEQUENCE [LARGE SCALE GENOMIC DNA]</scope>
    <source>
        <strain evidence="3 4">NPDC002593</strain>
    </source>
</reference>
<sequence>MTHQESDGEHTPSRAASSEPTGPIPDAPPADPGASTPTEHHAKTAPRTHPDPVIAGPPPQPARLARLGARWRTSMPLRIATAVVVALLISGIGFAAGTAFGDDDSPHHPHRVTADHPFWQDHMGWFHRYSDADTDMTPHHRYLTPTALSATPTPSPAPTR</sequence>